<proteinExistence type="predicted"/>
<reference evidence="2" key="1">
    <citation type="submission" date="2022-08" db="EMBL/GenBank/DDBJ databases">
        <authorList>
            <person name="Gutierrez-Valencia J."/>
        </authorList>
    </citation>
    <scope>NUCLEOTIDE SEQUENCE</scope>
</reference>
<dbReference type="EMBL" id="CAMGYJ010000005">
    <property type="protein sequence ID" value="CAI0425237.1"/>
    <property type="molecule type" value="Genomic_DNA"/>
</dbReference>
<sequence>MLLLLAAEAELLSPRSAAAGTTPTGKPNCFRALLGSSQGLRSTLLYDFIHIRSTTSSTRM</sequence>
<dbReference type="Proteomes" id="UP001154282">
    <property type="component" value="Unassembled WGS sequence"/>
</dbReference>
<evidence type="ECO:0000313" key="2">
    <source>
        <dbReference type="EMBL" id="CAI0425237.1"/>
    </source>
</evidence>
<gene>
    <name evidence="2" type="ORF">LITE_LOCUS20300</name>
</gene>
<name>A0AAV0KU90_9ROSI</name>
<keyword evidence="1" id="KW-0732">Signal</keyword>
<feature type="chain" id="PRO_5044021287" evidence="1">
    <location>
        <begin position="20"/>
        <end position="60"/>
    </location>
</feature>
<feature type="signal peptide" evidence="1">
    <location>
        <begin position="1"/>
        <end position="19"/>
    </location>
</feature>
<comment type="caution">
    <text evidence="2">The sequence shown here is derived from an EMBL/GenBank/DDBJ whole genome shotgun (WGS) entry which is preliminary data.</text>
</comment>
<keyword evidence="3" id="KW-1185">Reference proteome</keyword>
<protein>
    <submittedName>
        <fullName evidence="2">Uncharacterized protein</fullName>
    </submittedName>
</protein>
<evidence type="ECO:0000256" key="1">
    <source>
        <dbReference type="SAM" id="SignalP"/>
    </source>
</evidence>
<organism evidence="2 3">
    <name type="scientific">Linum tenue</name>
    <dbReference type="NCBI Taxonomy" id="586396"/>
    <lineage>
        <taxon>Eukaryota</taxon>
        <taxon>Viridiplantae</taxon>
        <taxon>Streptophyta</taxon>
        <taxon>Embryophyta</taxon>
        <taxon>Tracheophyta</taxon>
        <taxon>Spermatophyta</taxon>
        <taxon>Magnoliopsida</taxon>
        <taxon>eudicotyledons</taxon>
        <taxon>Gunneridae</taxon>
        <taxon>Pentapetalae</taxon>
        <taxon>rosids</taxon>
        <taxon>fabids</taxon>
        <taxon>Malpighiales</taxon>
        <taxon>Linaceae</taxon>
        <taxon>Linum</taxon>
    </lineage>
</organism>
<accession>A0AAV0KU90</accession>
<evidence type="ECO:0000313" key="3">
    <source>
        <dbReference type="Proteomes" id="UP001154282"/>
    </source>
</evidence>
<dbReference type="AlphaFoldDB" id="A0AAV0KU90"/>